<comment type="caution">
    <text evidence="2">The sequence shown here is derived from an EMBL/GenBank/DDBJ whole genome shotgun (WGS) entry which is preliminary data.</text>
</comment>
<dbReference type="Gene3D" id="3.20.20.140">
    <property type="entry name" value="Metal-dependent hydrolases"/>
    <property type="match status" value="1"/>
</dbReference>
<dbReference type="SUPFAM" id="SSF51338">
    <property type="entry name" value="Composite domain of metallo-dependent hydrolases"/>
    <property type="match status" value="1"/>
</dbReference>
<feature type="domain" description="Amidohydrolase-related" evidence="1">
    <location>
        <begin position="54"/>
        <end position="412"/>
    </location>
</feature>
<dbReference type="InterPro" id="IPR032466">
    <property type="entry name" value="Metal_Hydrolase"/>
</dbReference>
<name>A0ABX1JFQ9_9PSEU</name>
<reference evidence="2 3" key="1">
    <citation type="submission" date="2020-04" db="EMBL/GenBank/DDBJ databases">
        <title>Novel species.</title>
        <authorList>
            <person name="Teo W.F.A."/>
            <person name="Lipun K."/>
            <person name="Srisuk N."/>
            <person name="Duangmal K."/>
        </authorList>
    </citation>
    <scope>NUCLEOTIDE SEQUENCE [LARGE SCALE GENOMIC DNA]</scope>
    <source>
        <strain evidence="2 3">K13G38</strain>
    </source>
</reference>
<accession>A0ABX1JFQ9</accession>
<keyword evidence="3" id="KW-1185">Reference proteome</keyword>
<proteinExistence type="predicted"/>
<evidence type="ECO:0000259" key="1">
    <source>
        <dbReference type="Pfam" id="PF01979"/>
    </source>
</evidence>
<evidence type="ECO:0000313" key="3">
    <source>
        <dbReference type="Proteomes" id="UP000715441"/>
    </source>
</evidence>
<dbReference type="Gene3D" id="2.30.40.10">
    <property type="entry name" value="Urease, subunit C, domain 1"/>
    <property type="match status" value="1"/>
</dbReference>
<protein>
    <submittedName>
        <fullName evidence="2">Amidohydrolase family protein</fullName>
    </submittedName>
</protein>
<dbReference type="PANTHER" id="PTHR43135">
    <property type="entry name" value="ALPHA-D-RIBOSE 1-METHYLPHOSPHONATE 5-TRIPHOSPHATE DIPHOSPHATASE"/>
    <property type="match status" value="1"/>
</dbReference>
<dbReference type="InterPro" id="IPR057744">
    <property type="entry name" value="OTAase-like"/>
</dbReference>
<sequence length="436" mass="46912">MKALTCGRVVVGDGAVVEGPCVVLVEDGRLEAVGTAEDVPIPGDAEIIDASDRTVIPGLIDCHLHLTQWNVLTFDNYRVAAFEISPQLQQLYALLHAQMCLDMGFTTLRDLGGNGYAGSLAAEMVAVRDAINLGIHAGPRLVVAGFTVATGSHLDLIMPRNAIRAPGVTADGPWGLRELARRHLRTGVDLLKTCASGGGGTDKEEPDVRNMTQKELDAIADEAHAANKRCACHAFTPEAQKMAMRARVDSLEHCVFTDDEAVKMILDTGTPLVPTLAHRSDKAIEQRRAAGTPEFVLEKMKRIQPLCWETFQRLHAAGVTMAMGTDTQIDPDMGGNAYELEIYTELGMSPAEALATATKNAADVLGIAAGTGTLEAGKTADLVALFRNPLDDITVLQERRSIELVMKDGSVVVDRRPGHPTRSAVHREAWDWAKPC</sequence>
<dbReference type="PANTHER" id="PTHR43135:SF3">
    <property type="entry name" value="ALPHA-D-RIBOSE 1-METHYLPHOSPHONATE 5-TRIPHOSPHATE DIPHOSPHATASE"/>
    <property type="match status" value="1"/>
</dbReference>
<dbReference type="RefSeq" id="WP_168521466.1">
    <property type="nucleotide sequence ID" value="NZ_JAAXLS010000047.1"/>
</dbReference>
<dbReference type="InterPro" id="IPR006680">
    <property type="entry name" value="Amidohydro-rel"/>
</dbReference>
<dbReference type="InterPro" id="IPR051781">
    <property type="entry name" value="Metallo-dep_Hydrolase"/>
</dbReference>
<dbReference type="CDD" id="cd01299">
    <property type="entry name" value="Met_dep_hydrolase_A"/>
    <property type="match status" value="1"/>
</dbReference>
<dbReference type="InterPro" id="IPR011059">
    <property type="entry name" value="Metal-dep_hydrolase_composite"/>
</dbReference>
<dbReference type="Proteomes" id="UP000715441">
    <property type="component" value="Unassembled WGS sequence"/>
</dbReference>
<gene>
    <name evidence="2" type="ORF">HFP15_34735</name>
</gene>
<evidence type="ECO:0000313" key="2">
    <source>
        <dbReference type="EMBL" id="NKQ58031.1"/>
    </source>
</evidence>
<dbReference type="EMBL" id="JAAXLS010000047">
    <property type="protein sequence ID" value="NKQ58031.1"/>
    <property type="molecule type" value="Genomic_DNA"/>
</dbReference>
<organism evidence="2 3">
    <name type="scientific">Amycolatopsis acididurans</name>
    <dbReference type="NCBI Taxonomy" id="2724524"/>
    <lineage>
        <taxon>Bacteria</taxon>
        <taxon>Bacillati</taxon>
        <taxon>Actinomycetota</taxon>
        <taxon>Actinomycetes</taxon>
        <taxon>Pseudonocardiales</taxon>
        <taxon>Pseudonocardiaceae</taxon>
        <taxon>Amycolatopsis</taxon>
    </lineage>
</organism>
<dbReference type="Pfam" id="PF01979">
    <property type="entry name" value="Amidohydro_1"/>
    <property type="match status" value="1"/>
</dbReference>
<dbReference type="SUPFAM" id="SSF51556">
    <property type="entry name" value="Metallo-dependent hydrolases"/>
    <property type="match status" value="1"/>
</dbReference>